<reference evidence="2 3" key="2">
    <citation type="submission" date="2019-01" db="EMBL/GenBank/DDBJ databases">
        <title>Motilimonas pumilus sp. nov., isolated from the gut of sea cucumber (Apostichopus japonicus).</title>
        <authorList>
            <person name="Wang F.-Q."/>
            <person name="Ren L.-H."/>
            <person name="Lin Y.-W."/>
            <person name="Sun G.-H."/>
            <person name="Du Z.-J."/>
            <person name="Zhao J.-X."/>
            <person name="Liu X.-J."/>
            <person name="Liu L.-J."/>
        </authorList>
    </citation>
    <scope>NUCLEOTIDE SEQUENCE [LARGE SCALE GENOMIC DNA]</scope>
    <source>
        <strain evidence="2 3">PLHSC7-2</strain>
    </source>
</reference>
<dbReference type="AlphaFoldDB" id="A0A418YEX7"/>
<reference evidence="2 3" key="1">
    <citation type="submission" date="2018-09" db="EMBL/GenBank/DDBJ databases">
        <authorList>
            <person name="Wang F."/>
        </authorList>
    </citation>
    <scope>NUCLEOTIDE SEQUENCE [LARGE SCALE GENOMIC DNA]</scope>
    <source>
        <strain evidence="2 3">PLHSC7-2</strain>
    </source>
</reference>
<dbReference type="InterPro" id="IPR019613">
    <property type="entry name" value="DUF4198"/>
</dbReference>
<proteinExistence type="predicted"/>
<feature type="signal peptide" evidence="1">
    <location>
        <begin position="1"/>
        <end position="29"/>
    </location>
</feature>
<comment type="caution">
    <text evidence="2">The sequence shown here is derived from an EMBL/GenBank/DDBJ whole genome shotgun (WGS) entry which is preliminary data.</text>
</comment>
<organism evidence="2 3">
    <name type="scientific">Motilimonas pumila</name>
    <dbReference type="NCBI Taxonomy" id="2303987"/>
    <lineage>
        <taxon>Bacteria</taxon>
        <taxon>Pseudomonadati</taxon>
        <taxon>Pseudomonadota</taxon>
        <taxon>Gammaproteobacteria</taxon>
        <taxon>Alteromonadales</taxon>
        <taxon>Alteromonadales genera incertae sedis</taxon>
        <taxon>Motilimonas</taxon>
    </lineage>
</organism>
<dbReference type="Pfam" id="PF10670">
    <property type="entry name" value="DUF4198"/>
    <property type="match status" value="1"/>
</dbReference>
<keyword evidence="3" id="KW-1185">Reference proteome</keyword>
<feature type="chain" id="PRO_5019421115" evidence="1">
    <location>
        <begin position="30"/>
        <end position="279"/>
    </location>
</feature>
<dbReference type="RefSeq" id="WP_119910635.1">
    <property type="nucleotide sequence ID" value="NZ_QZCH01000011.1"/>
</dbReference>
<dbReference type="Proteomes" id="UP000283255">
    <property type="component" value="Unassembled WGS sequence"/>
</dbReference>
<evidence type="ECO:0000256" key="1">
    <source>
        <dbReference type="SAM" id="SignalP"/>
    </source>
</evidence>
<dbReference type="EMBL" id="QZCH01000011">
    <property type="protein sequence ID" value="RJG47751.1"/>
    <property type="molecule type" value="Genomic_DNA"/>
</dbReference>
<dbReference type="OrthoDB" id="5943at2"/>
<keyword evidence="1" id="KW-0732">Signal</keyword>
<sequence>MKTIFKRLSSLAFIISASACVLLPSMASAHPSWVLPSHFSVSKQEGDWITFDVTASHGTFVADKPASAEGTYVLMPDGRKERPAYTVKGKRRSVFDFFFVEQGTHKVVADNPAMYLTTFKSGRRDAVKRIRANKSDRAQMLPKDAKDVVSMKYQRRAETYITVNAPSEKALAPSNKGFEALPVTLPGDMVEGEPVVFKYLFNGQPASGLEVEIRREGTLYRNQQEEVILTANEQGEIRFTPKAAGRYLSIAVHSDKVENDPLADQHRTMLNITFEVQLN</sequence>
<evidence type="ECO:0000313" key="2">
    <source>
        <dbReference type="EMBL" id="RJG47751.1"/>
    </source>
</evidence>
<name>A0A418YEX7_9GAMM</name>
<accession>A0A418YEX7</accession>
<evidence type="ECO:0000313" key="3">
    <source>
        <dbReference type="Proteomes" id="UP000283255"/>
    </source>
</evidence>
<gene>
    <name evidence="2" type="ORF">D1Z90_10140</name>
</gene>
<protein>
    <submittedName>
        <fullName evidence="2">DUF4198 domain-containing protein</fullName>
    </submittedName>
</protein>
<dbReference type="PROSITE" id="PS51257">
    <property type="entry name" value="PROKAR_LIPOPROTEIN"/>
    <property type="match status" value="1"/>
</dbReference>